<proteinExistence type="inferred from homology"/>
<comment type="similarity">
    <text evidence="4">Belongs to the peptidase S8 family.</text>
</comment>
<feature type="domain" description="Peptidase S8/S53" evidence="5">
    <location>
        <begin position="240"/>
        <end position="561"/>
    </location>
</feature>
<dbReference type="Pfam" id="PF22148">
    <property type="entry name" value="Fervidolysin_NPro-like"/>
    <property type="match status" value="1"/>
</dbReference>
<feature type="active site" description="Charge relay system" evidence="4">
    <location>
        <position position="248"/>
    </location>
</feature>
<dbReference type="RefSeq" id="WP_188087189.1">
    <property type="nucleotide sequence ID" value="NZ_JACVFC010000001.1"/>
</dbReference>
<dbReference type="PROSITE" id="PS51892">
    <property type="entry name" value="SUBTILASE"/>
    <property type="match status" value="1"/>
</dbReference>
<dbReference type="InterPro" id="IPR000209">
    <property type="entry name" value="Peptidase_S8/S53_dom"/>
</dbReference>
<dbReference type="InterPro" id="IPR023828">
    <property type="entry name" value="Peptidase_S8_Ser-AS"/>
</dbReference>
<dbReference type="InterPro" id="IPR054399">
    <property type="entry name" value="Fervidolysin-like_N_prodom"/>
</dbReference>
<dbReference type="PANTHER" id="PTHR42884:SF14">
    <property type="entry name" value="NEUROENDOCRINE CONVERTASE 1"/>
    <property type="match status" value="1"/>
</dbReference>
<evidence type="ECO:0000313" key="7">
    <source>
        <dbReference type="EMBL" id="MBC9930103.1"/>
    </source>
</evidence>
<dbReference type="Pfam" id="PF00082">
    <property type="entry name" value="Peptidase_S8"/>
    <property type="match status" value="1"/>
</dbReference>
<dbReference type="SUPFAM" id="SSF52743">
    <property type="entry name" value="Subtilisin-like"/>
    <property type="match status" value="1"/>
</dbReference>
<keyword evidence="2 4" id="KW-0378">Hydrolase</keyword>
<evidence type="ECO:0000256" key="1">
    <source>
        <dbReference type="ARBA" id="ARBA00022670"/>
    </source>
</evidence>
<feature type="active site" description="Charge relay system" evidence="4">
    <location>
        <position position="287"/>
    </location>
</feature>
<evidence type="ECO:0000313" key="8">
    <source>
        <dbReference type="Proteomes" id="UP000659124"/>
    </source>
</evidence>
<protein>
    <submittedName>
        <fullName evidence="7">S8 family serine peptidase</fullName>
    </submittedName>
</protein>
<dbReference type="EMBL" id="JACVFC010000001">
    <property type="protein sequence ID" value="MBC9930103.1"/>
    <property type="molecule type" value="Genomic_DNA"/>
</dbReference>
<comment type="caution">
    <text evidence="7">The sequence shown here is derived from an EMBL/GenBank/DDBJ whole genome shotgun (WGS) entry which is preliminary data.</text>
</comment>
<evidence type="ECO:0000259" key="6">
    <source>
        <dbReference type="Pfam" id="PF22148"/>
    </source>
</evidence>
<dbReference type="InterPro" id="IPR015500">
    <property type="entry name" value="Peptidase_S8_subtilisin-rel"/>
</dbReference>
<keyword evidence="8" id="KW-1185">Reference proteome</keyword>
<dbReference type="Proteomes" id="UP000659124">
    <property type="component" value="Unassembled WGS sequence"/>
</dbReference>
<keyword evidence="1 4" id="KW-0645">Protease</keyword>
<evidence type="ECO:0000256" key="4">
    <source>
        <dbReference type="PROSITE-ProRule" id="PRU01240"/>
    </source>
</evidence>
<accession>A0ABR7TKN8</accession>
<gene>
    <name evidence="7" type="ORF">ICL07_06920</name>
</gene>
<feature type="active site" description="Charge relay system" evidence="4">
    <location>
        <position position="508"/>
    </location>
</feature>
<dbReference type="PANTHER" id="PTHR42884">
    <property type="entry name" value="PROPROTEIN CONVERTASE SUBTILISIN/KEXIN-RELATED"/>
    <property type="match status" value="1"/>
</dbReference>
<dbReference type="InterPro" id="IPR036852">
    <property type="entry name" value="Peptidase_S8/S53_dom_sf"/>
</dbReference>
<reference evidence="7 8" key="1">
    <citation type="submission" date="2020-09" db="EMBL/GenBank/DDBJ databases">
        <title>Genome sequences of type strains of Chitinophaga qingshengii and Chitinophaga varians.</title>
        <authorList>
            <person name="Kittiwongwattana C."/>
        </authorList>
    </citation>
    <scope>NUCLEOTIDE SEQUENCE [LARGE SCALE GENOMIC DNA]</scope>
    <source>
        <strain evidence="7 8">JCM 30026</strain>
    </source>
</reference>
<feature type="domain" description="Fervidolysin-like N-terminal prodomain" evidence="6">
    <location>
        <begin position="43"/>
        <end position="104"/>
    </location>
</feature>
<dbReference type="PROSITE" id="PS00138">
    <property type="entry name" value="SUBTILASE_SER"/>
    <property type="match status" value="1"/>
</dbReference>
<name>A0ABR7TKN8_9BACT</name>
<evidence type="ECO:0000256" key="3">
    <source>
        <dbReference type="ARBA" id="ARBA00022825"/>
    </source>
</evidence>
<keyword evidence="3 4" id="KW-0720">Serine protease</keyword>
<dbReference type="Gene3D" id="3.40.50.200">
    <property type="entry name" value="Peptidase S8/S53 domain"/>
    <property type="match status" value="1"/>
</dbReference>
<organism evidence="7 8">
    <name type="scientific">Chitinophaga qingshengii</name>
    <dbReference type="NCBI Taxonomy" id="1569794"/>
    <lineage>
        <taxon>Bacteria</taxon>
        <taxon>Pseudomonadati</taxon>
        <taxon>Bacteroidota</taxon>
        <taxon>Chitinophagia</taxon>
        <taxon>Chitinophagales</taxon>
        <taxon>Chitinophagaceae</taxon>
        <taxon>Chitinophaga</taxon>
    </lineage>
</organism>
<dbReference type="PRINTS" id="PR00723">
    <property type="entry name" value="SUBTILISIN"/>
</dbReference>
<sequence>MKKILAIGLLAVFVILGILSFKQVSHPIFYYTFSTKKMLKIHPDKVLVRYRDKVARQTASARIQQLAAGSREDWVDARTVVMDLPSKSNAAGLMETLRQQPDVITTHPIYLADDVEELGLTDEFMVQFREGISSVYIDSLNKAYGVTILKKASFYYLLQAPANANAMDIANQYQETGMVNFSHPNFIMKPQVNAYIPNDPYFSSQWNFRNTGQLLNDGHTGTAGADIKAPEAWDITKGNSSIVVAVIDEGVTPNHPDLPNSRQVRLPGSNFGDGDPNDPSATGNMNHGNACAGLIAATQDNNEGITGLAPLCRIMPIRIFRSNGDGVAANLIADALTFAYQHGADVISNSWGFSSADNNLVPAIVTAIQNATTQGRGGKGCVVAFSAGNNAQNSAGNHGYVGFPSNVNIDGVLTVGASDRFDRQAEYSPFSQPLQGRGSMIEVVAPSHRAYPTQISGETLEIWSIDVPGNTGYNPWSDYDIVPPAIGEQLPSAGTNFNAYTGRFGGTSAACPQVAALAALILSVNPNLTQLQVYNNITGSADKVGGYNYGSTGASFETGYGRINAYQALLKTLSAMKPTFSASNPANICGDATANFSITPVPQATSYTYTIEGGAAGANVVFTTNNQLTLTTTATTVSLTFPSIMDSYYSRLYVKANFGSYSTASNDFLFSYVAYNVQWTPDFTWSHCGGPGDYFDVAVTPLAGASAYYWYIDDFLYDVTTGPNSICGSYNGEKILMVQAKTTCGMSAKMGANIPCAYGPALARNVNNVVLYPNPATSAVTVNLLPVPPAAKDQKKVPATAKMDSKTQQPVESIRQILILDKMGNRKGQYQYPSGVKTATISIQHLPKDVYYLQVSDGVHQSNLPLIKTE</sequence>
<evidence type="ECO:0000256" key="2">
    <source>
        <dbReference type="ARBA" id="ARBA00022801"/>
    </source>
</evidence>
<evidence type="ECO:0000259" key="5">
    <source>
        <dbReference type="Pfam" id="PF00082"/>
    </source>
</evidence>